<accession>A0ACC0LN21</accession>
<name>A0ACC0LN21_RHOML</name>
<keyword evidence="2" id="KW-1185">Reference proteome</keyword>
<comment type="caution">
    <text evidence="1">The sequence shown here is derived from an EMBL/GenBank/DDBJ whole genome shotgun (WGS) entry which is preliminary data.</text>
</comment>
<evidence type="ECO:0000313" key="1">
    <source>
        <dbReference type="EMBL" id="KAI8529987.1"/>
    </source>
</evidence>
<organism evidence="1 2">
    <name type="scientific">Rhododendron molle</name>
    <name type="common">Chinese azalea</name>
    <name type="synonym">Azalea mollis</name>
    <dbReference type="NCBI Taxonomy" id="49168"/>
    <lineage>
        <taxon>Eukaryota</taxon>
        <taxon>Viridiplantae</taxon>
        <taxon>Streptophyta</taxon>
        <taxon>Embryophyta</taxon>
        <taxon>Tracheophyta</taxon>
        <taxon>Spermatophyta</taxon>
        <taxon>Magnoliopsida</taxon>
        <taxon>eudicotyledons</taxon>
        <taxon>Gunneridae</taxon>
        <taxon>Pentapetalae</taxon>
        <taxon>asterids</taxon>
        <taxon>Ericales</taxon>
        <taxon>Ericaceae</taxon>
        <taxon>Ericoideae</taxon>
        <taxon>Rhodoreae</taxon>
        <taxon>Rhododendron</taxon>
    </lineage>
</organism>
<dbReference type="EMBL" id="CM046398">
    <property type="protein sequence ID" value="KAI8529987.1"/>
    <property type="molecule type" value="Genomic_DNA"/>
</dbReference>
<evidence type="ECO:0000313" key="2">
    <source>
        <dbReference type="Proteomes" id="UP001062846"/>
    </source>
</evidence>
<gene>
    <name evidence="1" type="ORF">RHMOL_Rhmol11G0018800</name>
</gene>
<proteinExistence type="predicted"/>
<protein>
    <submittedName>
        <fullName evidence="1">Uncharacterized protein</fullName>
    </submittedName>
</protein>
<sequence length="101" mass="11432">MLSTDPKCKKRKNRCSTLNFADNVDEDAQLSSDPISNIRRGRGSIFLLDVIKDRSSGVRKAVKYNKRGQAIGEHKRKILKLSWSLGSHNGPDRSYMEKGVR</sequence>
<dbReference type="Proteomes" id="UP001062846">
    <property type="component" value="Chromosome 11"/>
</dbReference>
<reference evidence="1" key="1">
    <citation type="submission" date="2022-02" db="EMBL/GenBank/DDBJ databases">
        <title>Plant Genome Project.</title>
        <authorList>
            <person name="Zhang R.-G."/>
        </authorList>
    </citation>
    <scope>NUCLEOTIDE SEQUENCE</scope>
    <source>
        <strain evidence="1">AT1</strain>
    </source>
</reference>